<dbReference type="InterPro" id="IPR014031">
    <property type="entry name" value="Ketoacyl_synth_C"/>
</dbReference>
<dbReference type="SMART" id="SM00825">
    <property type="entry name" value="PKS_KS"/>
    <property type="match status" value="1"/>
</dbReference>
<dbReference type="AlphaFoldDB" id="A0A841BY55"/>
<evidence type="ECO:0000313" key="5">
    <source>
        <dbReference type="EMBL" id="MBB5872595.1"/>
    </source>
</evidence>
<sequence length="373" mass="36985">MHSPEPVLLTGQTATSAFGHGADALFAGVLAGQPAFAPVTRFDVAGRRVGVGALLPGSPVLFDELAAAVGAACEQAGLSSAERAAAPLLLAAHGDPDASRTADRPAHRTGAFAAALADTCGLGTITRAYTSACVAASTAVADAASMISRGTADRVVVAAGYLVEPDQFAVFDAGRALAVDGAVRPFSTGRKGVLLGDGVAAVVLESASAAAARGAVPLARISGWARAGDAFHVCQPHPEGLGLARAITAALSRAGITPDELGYVNAHGSGSAQSDAAETRALHSALGGEIPPVSSTKSMHGQPLEASPLLELVICAMALASGRLPVNAGYLGADPLCDLPLVLDGPRHAAPRHILSTNVAFGGANTALVVSAA</sequence>
<feature type="domain" description="Ketosynthase family 3 (KS3)" evidence="4">
    <location>
        <begin position="4"/>
        <end position="372"/>
    </location>
</feature>
<keyword evidence="2 3" id="KW-0808">Transferase</keyword>
<dbReference type="Gene3D" id="3.40.47.10">
    <property type="match status" value="1"/>
</dbReference>
<comment type="caution">
    <text evidence="5">The sequence shown here is derived from an EMBL/GenBank/DDBJ whole genome shotgun (WGS) entry which is preliminary data.</text>
</comment>
<comment type="similarity">
    <text evidence="1 3">Belongs to the thiolase-like superfamily. Beta-ketoacyl-ACP synthases family.</text>
</comment>
<gene>
    <name evidence="5" type="ORF">F4553_006029</name>
</gene>
<evidence type="ECO:0000259" key="4">
    <source>
        <dbReference type="PROSITE" id="PS52004"/>
    </source>
</evidence>
<dbReference type="GO" id="GO:0006633">
    <property type="term" value="P:fatty acid biosynthetic process"/>
    <property type="evidence" value="ECO:0007669"/>
    <property type="project" value="TreeGrafter"/>
</dbReference>
<dbReference type="EMBL" id="JACHMN010000003">
    <property type="protein sequence ID" value="MBB5872595.1"/>
    <property type="molecule type" value="Genomic_DNA"/>
</dbReference>
<dbReference type="InterPro" id="IPR000794">
    <property type="entry name" value="Beta-ketoacyl_synthase"/>
</dbReference>
<dbReference type="InterPro" id="IPR020841">
    <property type="entry name" value="PKS_Beta-ketoAc_synthase_dom"/>
</dbReference>
<organism evidence="5 6">
    <name type="scientific">Allocatelliglobosispora scoriae</name>
    <dbReference type="NCBI Taxonomy" id="643052"/>
    <lineage>
        <taxon>Bacteria</taxon>
        <taxon>Bacillati</taxon>
        <taxon>Actinomycetota</taxon>
        <taxon>Actinomycetes</taxon>
        <taxon>Micromonosporales</taxon>
        <taxon>Micromonosporaceae</taxon>
        <taxon>Allocatelliglobosispora</taxon>
    </lineage>
</organism>
<dbReference type="GO" id="GO:0005829">
    <property type="term" value="C:cytosol"/>
    <property type="evidence" value="ECO:0007669"/>
    <property type="project" value="TreeGrafter"/>
</dbReference>
<accession>A0A841BY55</accession>
<dbReference type="PANTHER" id="PTHR11712:SF336">
    <property type="entry name" value="3-OXOACYL-[ACYL-CARRIER-PROTEIN] SYNTHASE, MITOCHONDRIAL"/>
    <property type="match status" value="1"/>
</dbReference>
<evidence type="ECO:0000313" key="6">
    <source>
        <dbReference type="Proteomes" id="UP000587527"/>
    </source>
</evidence>
<reference evidence="5 6" key="1">
    <citation type="submission" date="2020-08" db="EMBL/GenBank/DDBJ databases">
        <title>Sequencing the genomes of 1000 actinobacteria strains.</title>
        <authorList>
            <person name="Klenk H.-P."/>
        </authorList>
    </citation>
    <scope>NUCLEOTIDE SEQUENCE [LARGE SCALE GENOMIC DNA]</scope>
    <source>
        <strain evidence="5 6">DSM 45362</strain>
    </source>
</reference>
<evidence type="ECO:0000256" key="1">
    <source>
        <dbReference type="ARBA" id="ARBA00008467"/>
    </source>
</evidence>
<dbReference type="Pfam" id="PF02801">
    <property type="entry name" value="Ketoacyl-synt_C"/>
    <property type="match status" value="1"/>
</dbReference>
<dbReference type="SUPFAM" id="SSF53901">
    <property type="entry name" value="Thiolase-like"/>
    <property type="match status" value="2"/>
</dbReference>
<dbReference type="Pfam" id="PF00109">
    <property type="entry name" value="ketoacyl-synt"/>
    <property type="match status" value="1"/>
</dbReference>
<proteinExistence type="inferred from homology"/>
<dbReference type="Proteomes" id="UP000587527">
    <property type="component" value="Unassembled WGS sequence"/>
</dbReference>
<dbReference type="InterPro" id="IPR014030">
    <property type="entry name" value="Ketoacyl_synth_N"/>
</dbReference>
<dbReference type="PANTHER" id="PTHR11712">
    <property type="entry name" value="POLYKETIDE SYNTHASE-RELATED"/>
    <property type="match status" value="1"/>
</dbReference>
<protein>
    <submittedName>
        <fullName evidence="5">3-oxoacyl-(Acyl-carrier-protein) synthase</fullName>
    </submittedName>
</protein>
<evidence type="ECO:0000256" key="3">
    <source>
        <dbReference type="RuleBase" id="RU003694"/>
    </source>
</evidence>
<evidence type="ECO:0000256" key="2">
    <source>
        <dbReference type="ARBA" id="ARBA00022679"/>
    </source>
</evidence>
<keyword evidence="6" id="KW-1185">Reference proteome</keyword>
<dbReference type="PROSITE" id="PS52004">
    <property type="entry name" value="KS3_2"/>
    <property type="match status" value="1"/>
</dbReference>
<dbReference type="GO" id="GO:0004315">
    <property type="term" value="F:3-oxoacyl-[acyl-carrier-protein] synthase activity"/>
    <property type="evidence" value="ECO:0007669"/>
    <property type="project" value="TreeGrafter"/>
</dbReference>
<dbReference type="InterPro" id="IPR016039">
    <property type="entry name" value="Thiolase-like"/>
</dbReference>
<name>A0A841BY55_9ACTN</name>
<dbReference type="RefSeq" id="WP_184842477.1">
    <property type="nucleotide sequence ID" value="NZ_JACHMN010000003.1"/>
</dbReference>